<dbReference type="Proteomes" id="UP000186040">
    <property type="component" value="Unassembled WGS sequence"/>
</dbReference>
<reference evidence="3 4" key="1">
    <citation type="submission" date="2016-10" db="EMBL/GenBank/DDBJ databases">
        <title>The Draft Genome Sequence of Actinokineospora bangkokensis 44EHWT reveals the biosynthetic pathway of antifungal compounds Thailandins with unusual extender unit butylmalonyl-CoA.</title>
        <authorList>
            <person name="Greule A."/>
            <person name="Intra B."/>
            <person name="Flemming S."/>
            <person name="Rommel M.G."/>
            <person name="Panbangred W."/>
            <person name="Bechthold A."/>
        </authorList>
    </citation>
    <scope>NUCLEOTIDE SEQUENCE [LARGE SCALE GENOMIC DNA]</scope>
    <source>
        <strain evidence="3 4">44EHW</strain>
    </source>
</reference>
<evidence type="ECO:0000313" key="4">
    <source>
        <dbReference type="Proteomes" id="UP000186040"/>
    </source>
</evidence>
<keyword evidence="1" id="KW-0472">Membrane</keyword>
<feature type="domain" description="DUF112" evidence="2">
    <location>
        <begin position="20"/>
        <end position="438"/>
    </location>
</feature>
<feature type="transmembrane region" description="Helical" evidence="1">
    <location>
        <begin position="204"/>
        <end position="224"/>
    </location>
</feature>
<feature type="transmembrane region" description="Helical" evidence="1">
    <location>
        <begin position="463"/>
        <end position="486"/>
    </location>
</feature>
<keyword evidence="1" id="KW-0812">Transmembrane</keyword>
<name>A0A1Q9LLV1_9PSEU</name>
<feature type="transmembrane region" description="Helical" evidence="1">
    <location>
        <begin position="318"/>
        <end position="341"/>
    </location>
</feature>
<feature type="transmembrane region" description="Helical" evidence="1">
    <location>
        <begin position="142"/>
        <end position="162"/>
    </location>
</feature>
<dbReference type="RefSeq" id="WP_075975266.1">
    <property type="nucleotide sequence ID" value="NZ_MKQR01000013.1"/>
</dbReference>
<dbReference type="PANTHER" id="PTHR35342:SF5">
    <property type="entry name" value="TRICARBOXYLIC TRANSPORT PROTEIN"/>
    <property type="match status" value="1"/>
</dbReference>
<proteinExistence type="predicted"/>
<dbReference type="OrthoDB" id="9781349at2"/>
<dbReference type="Pfam" id="PF01970">
    <property type="entry name" value="TctA"/>
    <property type="match status" value="1"/>
</dbReference>
<dbReference type="PANTHER" id="PTHR35342">
    <property type="entry name" value="TRICARBOXYLIC TRANSPORT PROTEIN"/>
    <property type="match status" value="1"/>
</dbReference>
<dbReference type="InterPro" id="IPR002823">
    <property type="entry name" value="DUF112_TM"/>
</dbReference>
<organism evidence="3 4">
    <name type="scientific">Actinokineospora bangkokensis</name>
    <dbReference type="NCBI Taxonomy" id="1193682"/>
    <lineage>
        <taxon>Bacteria</taxon>
        <taxon>Bacillati</taxon>
        <taxon>Actinomycetota</taxon>
        <taxon>Actinomycetes</taxon>
        <taxon>Pseudonocardiales</taxon>
        <taxon>Pseudonocardiaceae</taxon>
        <taxon>Actinokineospora</taxon>
    </lineage>
</organism>
<dbReference type="EMBL" id="MKQR01000013">
    <property type="protein sequence ID" value="OLR93000.1"/>
    <property type="molecule type" value="Genomic_DNA"/>
</dbReference>
<feature type="transmembrane region" description="Helical" evidence="1">
    <location>
        <begin position="109"/>
        <end position="136"/>
    </location>
</feature>
<comment type="caution">
    <text evidence="3">The sequence shown here is derived from an EMBL/GenBank/DDBJ whole genome shotgun (WGS) entry which is preliminary data.</text>
</comment>
<evidence type="ECO:0000259" key="2">
    <source>
        <dbReference type="Pfam" id="PF01970"/>
    </source>
</evidence>
<feature type="transmembrane region" description="Helical" evidence="1">
    <location>
        <begin position="413"/>
        <end position="442"/>
    </location>
</feature>
<evidence type="ECO:0000313" key="3">
    <source>
        <dbReference type="EMBL" id="OLR93000.1"/>
    </source>
</evidence>
<dbReference type="AlphaFoldDB" id="A0A1Q9LLV1"/>
<protein>
    <submittedName>
        <fullName evidence="3">Tripartite tricarboxylate transporter TctA</fullName>
    </submittedName>
</protein>
<keyword evidence="1" id="KW-1133">Transmembrane helix</keyword>
<keyword evidence="4" id="KW-1185">Reference proteome</keyword>
<evidence type="ECO:0000256" key="1">
    <source>
        <dbReference type="SAM" id="Phobius"/>
    </source>
</evidence>
<feature type="transmembrane region" description="Helical" evidence="1">
    <location>
        <begin position="353"/>
        <end position="377"/>
    </location>
</feature>
<gene>
    <name evidence="3" type="ORF">BJP25_18730</name>
</gene>
<feature type="transmembrane region" description="Helical" evidence="1">
    <location>
        <begin position="167"/>
        <end position="184"/>
    </location>
</feature>
<feature type="transmembrane region" description="Helical" evidence="1">
    <location>
        <begin position="20"/>
        <end position="49"/>
    </location>
</feature>
<dbReference type="STRING" id="1193682.BJP25_18730"/>
<sequence length="504" mass="52570">MDALNNLVAGFGTALTPEHLLFAAIGVLLGTAIGVLPGIGPAMAVALLLPVTYGLEPTAAFIMFAGIYYGGMFGGSTTSILLNTPGESAAVVAAIEGNPMARRGRGSQALAAAAIGHFVGGIIGTSLLVLLAPVVASLAVDIGAPDYFAIMVLAFVAVTSVLGSSRVRGFASLLIGLTIGLVGLDEMTGQQRLTFGSLHLSDGIDVVVVAVGLFAVGESLWVAAHLRQKQSTPIPVGRPWLSREDLRRTWKPWLRGPLIGFPFGAIPAGGAEIPTFLSYATERRLSRHKDEFGKGAIEGVAGPEATASASAAGTLVSMLTLGLPTTAVAAVMLAAFQQYGIQPGPLLFERESALVWGLIASLFVGTVLLLVINLPMAPVWAKLLRIPRPYLYAGILFFASVGAYAVGGEVVDLVLLFIIGLIGFAMRRYGLPVLPAVLGVILGPSAEQQMRRALQLSDGSLTGLVNSPMAVVVYLVIAALLAWPLLRKLRSPRQEAPEQERIDA</sequence>
<accession>A0A1Q9LLV1</accession>